<accession>A0A1J5QNG5</accession>
<dbReference type="CDD" id="cd01335">
    <property type="entry name" value="Radical_SAM"/>
    <property type="match status" value="1"/>
</dbReference>
<dbReference type="SFLD" id="SFLDS00029">
    <property type="entry name" value="Radical_SAM"/>
    <property type="match status" value="1"/>
</dbReference>
<evidence type="ECO:0000256" key="6">
    <source>
        <dbReference type="ARBA" id="ARBA00023014"/>
    </source>
</evidence>
<comment type="cofactor">
    <cofactor evidence="1">
        <name>[4Fe-4S] cluster</name>
        <dbReference type="ChEBI" id="CHEBI:49883"/>
    </cofactor>
</comment>
<dbReference type="EMBL" id="MLJW01000579">
    <property type="protein sequence ID" value="OIQ84944.1"/>
    <property type="molecule type" value="Genomic_DNA"/>
</dbReference>
<evidence type="ECO:0000259" key="8">
    <source>
        <dbReference type="PROSITE" id="PS51918"/>
    </source>
</evidence>
<dbReference type="PANTHER" id="PTHR30352">
    <property type="entry name" value="PYRUVATE FORMATE-LYASE-ACTIVATING ENZYME"/>
    <property type="match status" value="1"/>
</dbReference>
<evidence type="ECO:0000256" key="4">
    <source>
        <dbReference type="ARBA" id="ARBA00022723"/>
    </source>
</evidence>
<dbReference type="SFLD" id="SFLDG01101">
    <property type="entry name" value="Uncharacterised_Radical_SAM_Su"/>
    <property type="match status" value="1"/>
</dbReference>
<sequence length="396" mass="43276">MRDDDAAVPPELPVSRVGSGSPAPQGVGPVRAEVETWPDAPTARWWTALDDGRLQCDLCPRRCRLHPGQRGFCFVRARDGDRMVLTTYGRSSGFAIDPVEKKPLAHFYPGTAVLSFGTAGCNLNCRFCQNWDISKSREWDRLAAVAAPDDIAGAAESAGCDSVAFTYNDPVIFAEYAIDTAVACHERGLHAIAVTAGYISPVARAEFFAPMDAANIDLKGFTEDFYWKVTGSHLRDVLDTIVWVHEHADTWVELTTLLIPGHNDAPDEVERMCRWILAELGPDVPLHFSAFHPDFKMLDVPPTPPATLRAARATALDVGLHFVYTGNVHDPAGETTSCPTCGHVLIERDWYAVLAYTVTADGRCPECGTVVPGRFGTDVGHWGRRSVPVRITHPAL</sequence>
<reference evidence="9" key="1">
    <citation type="submission" date="2016-10" db="EMBL/GenBank/DDBJ databases">
        <title>Sequence of Gallionella enrichment culture.</title>
        <authorList>
            <person name="Poehlein A."/>
            <person name="Muehling M."/>
            <person name="Daniel R."/>
        </authorList>
    </citation>
    <scope>NUCLEOTIDE SEQUENCE</scope>
</reference>
<dbReference type="Gene3D" id="3.20.20.70">
    <property type="entry name" value="Aldolase class I"/>
    <property type="match status" value="1"/>
</dbReference>
<dbReference type="Pfam" id="PF04055">
    <property type="entry name" value="Radical_SAM"/>
    <property type="match status" value="1"/>
</dbReference>
<feature type="region of interest" description="Disordered" evidence="7">
    <location>
        <begin position="1"/>
        <end position="29"/>
    </location>
</feature>
<comment type="caution">
    <text evidence="9">The sequence shown here is derived from an EMBL/GenBank/DDBJ whole genome shotgun (WGS) entry which is preliminary data.</text>
</comment>
<dbReference type="InterPro" id="IPR027596">
    <property type="entry name" value="AmmeMemoSam_rS"/>
</dbReference>
<feature type="domain" description="Radical SAM core" evidence="8">
    <location>
        <begin position="106"/>
        <end position="327"/>
    </location>
</feature>
<gene>
    <name evidence="9" type="primary">moaA_26</name>
    <name evidence="9" type="ORF">GALL_332280</name>
</gene>
<evidence type="ECO:0000256" key="3">
    <source>
        <dbReference type="ARBA" id="ARBA00022691"/>
    </source>
</evidence>
<organism evidence="9">
    <name type="scientific">mine drainage metagenome</name>
    <dbReference type="NCBI Taxonomy" id="410659"/>
    <lineage>
        <taxon>unclassified sequences</taxon>
        <taxon>metagenomes</taxon>
        <taxon>ecological metagenomes</taxon>
    </lineage>
</organism>
<dbReference type="InterPro" id="IPR007197">
    <property type="entry name" value="rSAM"/>
</dbReference>
<dbReference type="PROSITE" id="PS51918">
    <property type="entry name" value="RADICAL_SAM"/>
    <property type="match status" value="1"/>
</dbReference>
<evidence type="ECO:0000256" key="5">
    <source>
        <dbReference type="ARBA" id="ARBA00023004"/>
    </source>
</evidence>
<keyword evidence="2" id="KW-0004">4Fe-4S</keyword>
<dbReference type="GO" id="GO:0046872">
    <property type="term" value="F:metal ion binding"/>
    <property type="evidence" value="ECO:0007669"/>
    <property type="project" value="UniProtKB-KW"/>
</dbReference>
<dbReference type="PANTHER" id="PTHR30352:SF5">
    <property type="entry name" value="PYRUVATE FORMATE-LYASE 1-ACTIVATING ENZYME"/>
    <property type="match status" value="1"/>
</dbReference>
<keyword evidence="3" id="KW-0949">S-adenosyl-L-methionine</keyword>
<dbReference type="GO" id="GO:0051539">
    <property type="term" value="F:4 iron, 4 sulfur cluster binding"/>
    <property type="evidence" value="ECO:0007669"/>
    <property type="project" value="UniProtKB-KW"/>
</dbReference>
<evidence type="ECO:0000313" key="9">
    <source>
        <dbReference type="EMBL" id="OIQ84944.1"/>
    </source>
</evidence>
<evidence type="ECO:0000256" key="2">
    <source>
        <dbReference type="ARBA" id="ARBA00022485"/>
    </source>
</evidence>
<keyword evidence="6" id="KW-0411">Iron-sulfur</keyword>
<dbReference type="InterPro" id="IPR058240">
    <property type="entry name" value="rSAM_sf"/>
</dbReference>
<dbReference type="GO" id="GO:0003824">
    <property type="term" value="F:catalytic activity"/>
    <property type="evidence" value="ECO:0007669"/>
    <property type="project" value="InterPro"/>
</dbReference>
<keyword evidence="5" id="KW-0408">Iron</keyword>
<evidence type="ECO:0000256" key="1">
    <source>
        <dbReference type="ARBA" id="ARBA00001966"/>
    </source>
</evidence>
<proteinExistence type="predicted"/>
<name>A0A1J5QNG5_9ZZZZ</name>
<dbReference type="InterPro" id="IPR034457">
    <property type="entry name" value="Organic_radical-activating"/>
</dbReference>
<dbReference type="AlphaFoldDB" id="A0A1J5QNG5"/>
<protein>
    <submittedName>
        <fullName evidence="9">Cyclic pyranopterin monophosphate synthase</fullName>
    </submittedName>
</protein>
<keyword evidence="4" id="KW-0479">Metal-binding</keyword>
<dbReference type="NCBIfam" id="TIGR04337">
    <property type="entry name" value="AmmeMemoSam_rS"/>
    <property type="match status" value="1"/>
</dbReference>
<evidence type="ECO:0000256" key="7">
    <source>
        <dbReference type="SAM" id="MobiDB-lite"/>
    </source>
</evidence>
<dbReference type="InterPro" id="IPR013785">
    <property type="entry name" value="Aldolase_TIM"/>
</dbReference>
<dbReference type="SUPFAM" id="SSF102114">
    <property type="entry name" value="Radical SAM enzymes"/>
    <property type="match status" value="1"/>
</dbReference>